<feature type="region of interest" description="Disordered" evidence="2">
    <location>
        <begin position="1"/>
        <end position="25"/>
    </location>
</feature>
<dbReference type="PRINTS" id="PR00950">
    <property type="entry name" value="TYPE3IMSPROT"/>
</dbReference>
<keyword evidence="4" id="KW-0282">Flagellum</keyword>
<comment type="caution">
    <text evidence="4">The sequence shown here is derived from an EMBL/GenBank/DDBJ whole genome shotgun (WGS) entry which is preliminary data.</text>
</comment>
<evidence type="ECO:0000256" key="2">
    <source>
        <dbReference type="SAM" id="MobiDB-lite"/>
    </source>
</evidence>
<proteinExistence type="inferred from homology"/>
<organism evidence="4 5">
    <name type="scientific">Acetobacter pasteurianus NBRC 3188</name>
    <dbReference type="NCBI Taxonomy" id="1226663"/>
    <lineage>
        <taxon>Bacteria</taxon>
        <taxon>Pseudomonadati</taxon>
        <taxon>Pseudomonadota</taxon>
        <taxon>Alphaproteobacteria</taxon>
        <taxon>Acetobacterales</taxon>
        <taxon>Acetobacteraceae</taxon>
        <taxon>Acetobacter</taxon>
    </lineage>
</organism>
<dbReference type="GO" id="GO:0009306">
    <property type="term" value="P:protein secretion"/>
    <property type="evidence" value="ECO:0007669"/>
    <property type="project" value="InterPro"/>
</dbReference>
<keyword evidence="3" id="KW-0472">Membrane</keyword>
<keyword evidence="3" id="KW-0812">Transmembrane</keyword>
<accession>A0A401WXX6</accession>
<dbReference type="Pfam" id="PF01312">
    <property type="entry name" value="Bac_export_2"/>
    <property type="match status" value="1"/>
</dbReference>
<dbReference type="AlphaFoldDB" id="A0A401WXX6"/>
<sequence length="361" mass="40021">MADENGGGGEKSQAPTEKRLQTARDEGNVAQSREFMLLITLSGFALVFSTYVVSAAPSFISSMKVCLNNFGNINSDPASLYKATISAGLNGLKLAAPLLITGAALPLIFGLLQTNFLFRPQALTPDISRISPMKGVKKIFGINNLVELIKSLLKLIIFGLILYGVAKSTVRLSPEAERWSSQRLAQEMKSWFVYSVLLVLAVQCVITIFDELWTRFHRISKLKMSLQDIKDEMKQTEGDPLIKAKIRQIALRRSRRRMMDNVKKSTVVVVNPTHYSVAILYDKNSSSAPQVVAKGVDDLAFRIREIANKANVPIISNPPLARSLYNLPLDTEIPEEFWKPVAAIIAYLVKLKTPGSRRNSL</sequence>
<dbReference type="InterPro" id="IPR029025">
    <property type="entry name" value="T3SS_substrate_exporter_C"/>
</dbReference>
<dbReference type="PANTHER" id="PTHR30531">
    <property type="entry name" value="FLAGELLAR BIOSYNTHETIC PROTEIN FLHB"/>
    <property type="match status" value="1"/>
</dbReference>
<dbReference type="SUPFAM" id="SSF160544">
    <property type="entry name" value="EscU C-terminal domain-like"/>
    <property type="match status" value="1"/>
</dbReference>
<feature type="transmembrane region" description="Helical" evidence="3">
    <location>
        <begin position="94"/>
        <end position="118"/>
    </location>
</feature>
<dbReference type="PANTHER" id="PTHR30531:SF12">
    <property type="entry name" value="FLAGELLAR BIOSYNTHETIC PROTEIN FLHB"/>
    <property type="match status" value="1"/>
</dbReference>
<dbReference type="GO" id="GO:0005886">
    <property type="term" value="C:plasma membrane"/>
    <property type="evidence" value="ECO:0007669"/>
    <property type="project" value="TreeGrafter"/>
</dbReference>
<gene>
    <name evidence="4" type="ORF">NBRC3188_2868</name>
</gene>
<evidence type="ECO:0000256" key="3">
    <source>
        <dbReference type="SAM" id="Phobius"/>
    </source>
</evidence>
<dbReference type="InterPro" id="IPR006135">
    <property type="entry name" value="T3SS_substrate_exporter"/>
</dbReference>
<feature type="transmembrane region" description="Helical" evidence="3">
    <location>
        <begin position="139"/>
        <end position="165"/>
    </location>
</feature>
<dbReference type="RefSeq" id="WP_124296477.1">
    <property type="nucleotide sequence ID" value="NZ_BDES01000077.1"/>
</dbReference>
<comment type="similarity">
    <text evidence="1">Belongs to the type III secretion exporter family.</text>
</comment>
<keyword evidence="3" id="KW-1133">Transmembrane helix</keyword>
<feature type="compositionally biased region" description="Gly residues" evidence="2">
    <location>
        <begin position="1"/>
        <end position="10"/>
    </location>
</feature>
<reference evidence="4 5" key="1">
    <citation type="submission" date="2016-06" db="EMBL/GenBank/DDBJ databases">
        <title>Acetobacter pasteurianus NBRC 3188 whole genome sequencing project.</title>
        <authorList>
            <person name="Matsutani M."/>
            <person name="Shiwa Y."/>
            <person name="Okamoto-Kainuma A."/>
            <person name="Ishikawa M."/>
            <person name="Koizumi Y."/>
            <person name="Yoshikawa H."/>
            <person name="Yakushi T."/>
            <person name="Matsushita K."/>
        </authorList>
    </citation>
    <scope>NUCLEOTIDE SEQUENCE [LARGE SCALE GENOMIC DNA]</scope>
    <source>
        <strain evidence="4 5">NBRC 3188</strain>
    </source>
</reference>
<feature type="transmembrane region" description="Helical" evidence="3">
    <location>
        <begin position="35"/>
        <end position="60"/>
    </location>
</feature>
<name>A0A401WXX6_ACEPA</name>
<keyword evidence="4" id="KW-0969">Cilium</keyword>
<keyword evidence="4" id="KW-0966">Cell projection</keyword>
<protein>
    <submittedName>
        <fullName evidence="4">Flagellar biosynthetic protein FlhB</fullName>
    </submittedName>
</protein>
<dbReference type="Gene3D" id="3.40.1690.10">
    <property type="entry name" value="secretion proteins EscU"/>
    <property type="match status" value="1"/>
</dbReference>
<evidence type="ECO:0000313" key="4">
    <source>
        <dbReference type="EMBL" id="GCD54171.1"/>
    </source>
</evidence>
<evidence type="ECO:0000256" key="1">
    <source>
        <dbReference type="ARBA" id="ARBA00010690"/>
    </source>
</evidence>
<evidence type="ECO:0000313" key="5">
    <source>
        <dbReference type="Proteomes" id="UP000287300"/>
    </source>
</evidence>
<dbReference type="EMBL" id="BDES01000077">
    <property type="protein sequence ID" value="GCD54171.1"/>
    <property type="molecule type" value="Genomic_DNA"/>
</dbReference>
<feature type="compositionally biased region" description="Basic and acidic residues" evidence="2">
    <location>
        <begin position="16"/>
        <end position="25"/>
    </location>
</feature>
<dbReference type="Proteomes" id="UP000287300">
    <property type="component" value="Unassembled WGS sequence"/>
</dbReference>
<dbReference type="Gene3D" id="6.10.250.2080">
    <property type="match status" value="1"/>
</dbReference>
<feature type="transmembrane region" description="Helical" evidence="3">
    <location>
        <begin position="191"/>
        <end position="213"/>
    </location>
</feature>